<dbReference type="Proteomes" id="UP000271098">
    <property type="component" value="Unassembled WGS sequence"/>
</dbReference>
<dbReference type="CDD" id="cd00096">
    <property type="entry name" value="Ig"/>
    <property type="match status" value="1"/>
</dbReference>
<feature type="domain" description="Fibronectin type-III" evidence="3">
    <location>
        <begin position="90"/>
        <end position="188"/>
    </location>
</feature>
<proteinExistence type="predicted"/>
<dbReference type="Pfam" id="PF07679">
    <property type="entry name" value="I-set"/>
    <property type="match status" value="1"/>
</dbReference>
<accession>A0A183CXJ4</accession>
<dbReference type="SUPFAM" id="SSF49265">
    <property type="entry name" value="Fibronectin type III"/>
    <property type="match status" value="1"/>
</dbReference>
<name>A0A183CXJ4_9BILA</name>
<feature type="domain" description="Protein kinase" evidence="2">
    <location>
        <begin position="259"/>
        <end position="373"/>
    </location>
</feature>
<sequence length="373" mass="42816">MRGSHRGAIRRIRSDISKAVPLATREDGTFGAIFRKRLKDVAFVESGCVVTFECVVIGNPQPTIEWYFNESVVVEDNKHKISYENETPSPPGRPEVELSSDTEVFITWEAPQLSHSLECFTYKLEVRPAGENDYFSEWRLVSDKIEDQAAVVRHLTPQGIYQFRVIARNEFGWGAPSLTSRIIQTHPKNSPKLQIEELRSQYRVCVVSKPPKTQFVSKSKNLGEIAEEDEERMETSELPSKMQTEFITLNTTDDPQRRFQLIAPIPRGRFGEIIFALDSSRQHGADCVAKIKDINVEGSNGLIEFEAMKECQQENVVDLIAAYQKVNTLFLFMERCQEDIFERFTYRDQYNEEQASRVIAQIASALHWIHFRG</sequence>
<dbReference type="Gene3D" id="1.10.510.10">
    <property type="entry name" value="Transferase(Phosphotransferase) domain 1"/>
    <property type="match status" value="1"/>
</dbReference>
<dbReference type="InterPro" id="IPR036179">
    <property type="entry name" value="Ig-like_dom_sf"/>
</dbReference>
<dbReference type="Pfam" id="PF00069">
    <property type="entry name" value="Pkinase"/>
    <property type="match status" value="1"/>
</dbReference>
<organism evidence="6">
    <name type="scientific">Gongylonema pulchrum</name>
    <dbReference type="NCBI Taxonomy" id="637853"/>
    <lineage>
        <taxon>Eukaryota</taxon>
        <taxon>Metazoa</taxon>
        <taxon>Ecdysozoa</taxon>
        <taxon>Nematoda</taxon>
        <taxon>Chromadorea</taxon>
        <taxon>Rhabditida</taxon>
        <taxon>Spirurina</taxon>
        <taxon>Spiruromorpha</taxon>
        <taxon>Spiruroidea</taxon>
        <taxon>Gongylonematidae</taxon>
        <taxon>Gongylonema</taxon>
    </lineage>
</organism>
<dbReference type="GO" id="GO:0005524">
    <property type="term" value="F:ATP binding"/>
    <property type="evidence" value="ECO:0007669"/>
    <property type="project" value="InterPro"/>
</dbReference>
<keyword evidence="5" id="KW-1185">Reference proteome</keyword>
<protein>
    <submittedName>
        <fullName evidence="6">Protein kinase domain-containing protein</fullName>
    </submittedName>
</protein>
<dbReference type="InterPro" id="IPR036116">
    <property type="entry name" value="FN3_sf"/>
</dbReference>
<dbReference type="InterPro" id="IPR011009">
    <property type="entry name" value="Kinase-like_dom_sf"/>
</dbReference>
<dbReference type="WBParaSite" id="GPUH_0000118501-mRNA-1">
    <property type="protein sequence ID" value="GPUH_0000118501-mRNA-1"/>
    <property type="gene ID" value="GPUH_0000118501"/>
</dbReference>
<evidence type="ECO:0000259" key="2">
    <source>
        <dbReference type="PROSITE" id="PS50011"/>
    </source>
</evidence>
<evidence type="ECO:0000256" key="1">
    <source>
        <dbReference type="ARBA" id="ARBA00022737"/>
    </source>
</evidence>
<reference evidence="6" key="1">
    <citation type="submission" date="2016-06" db="UniProtKB">
        <authorList>
            <consortium name="WormBaseParasite"/>
        </authorList>
    </citation>
    <scope>IDENTIFICATION</scope>
</reference>
<keyword evidence="1" id="KW-0677">Repeat</keyword>
<dbReference type="GO" id="GO:0004672">
    <property type="term" value="F:protein kinase activity"/>
    <property type="evidence" value="ECO:0007669"/>
    <property type="project" value="InterPro"/>
</dbReference>
<evidence type="ECO:0000313" key="4">
    <source>
        <dbReference type="EMBL" id="VDK29541.1"/>
    </source>
</evidence>
<dbReference type="Gene3D" id="2.60.40.10">
    <property type="entry name" value="Immunoglobulins"/>
    <property type="match status" value="2"/>
</dbReference>
<reference evidence="4 5" key="2">
    <citation type="submission" date="2018-11" db="EMBL/GenBank/DDBJ databases">
        <authorList>
            <consortium name="Pathogen Informatics"/>
        </authorList>
    </citation>
    <scope>NUCLEOTIDE SEQUENCE [LARGE SCALE GENOMIC DNA]</scope>
</reference>
<evidence type="ECO:0000313" key="5">
    <source>
        <dbReference type="Proteomes" id="UP000271098"/>
    </source>
</evidence>
<dbReference type="InterPro" id="IPR003961">
    <property type="entry name" value="FN3_dom"/>
</dbReference>
<evidence type="ECO:0000313" key="6">
    <source>
        <dbReference type="WBParaSite" id="GPUH_0000118501-mRNA-1"/>
    </source>
</evidence>
<dbReference type="PANTHER" id="PTHR13817">
    <property type="entry name" value="TITIN"/>
    <property type="match status" value="1"/>
</dbReference>
<dbReference type="InterPro" id="IPR013783">
    <property type="entry name" value="Ig-like_fold"/>
</dbReference>
<dbReference type="PROSITE" id="PS50011">
    <property type="entry name" value="PROTEIN_KINASE_DOM"/>
    <property type="match status" value="1"/>
</dbReference>
<gene>
    <name evidence="4" type="ORF">GPUH_LOCUS1185</name>
</gene>
<dbReference type="SMART" id="SM00060">
    <property type="entry name" value="FN3"/>
    <property type="match status" value="1"/>
</dbReference>
<dbReference type="PROSITE" id="PS50853">
    <property type="entry name" value="FN3"/>
    <property type="match status" value="1"/>
</dbReference>
<dbReference type="PANTHER" id="PTHR13817:SF171">
    <property type="entry name" value="STRETCHIN-MLCK, ISOFORM U"/>
    <property type="match status" value="1"/>
</dbReference>
<dbReference type="OrthoDB" id="2570713at2759"/>
<dbReference type="InterPro" id="IPR000719">
    <property type="entry name" value="Prot_kinase_dom"/>
</dbReference>
<dbReference type="AlphaFoldDB" id="A0A183CXJ4"/>
<dbReference type="SUPFAM" id="SSF48726">
    <property type="entry name" value="Immunoglobulin"/>
    <property type="match status" value="1"/>
</dbReference>
<evidence type="ECO:0000259" key="3">
    <source>
        <dbReference type="PROSITE" id="PS50853"/>
    </source>
</evidence>
<dbReference type="SUPFAM" id="SSF56112">
    <property type="entry name" value="Protein kinase-like (PK-like)"/>
    <property type="match status" value="1"/>
</dbReference>
<dbReference type="InterPro" id="IPR013098">
    <property type="entry name" value="Ig_I-set"/>
</dbReference>
<dbReference type="InterPro" id="IPR050964">
    <property type="entry name" value="Striated_Muscle_Regulatory"/>
</dbReference>
<dbReference type="EMBL" id="UYRT01001360">
    <property type="protein sequence ID" value="VDK29541.1"/>
    <property type="molecule type" value="Genomic_DNA"/>
</dbReference>
<dbReference type="Pfam" id="PF00041">
    <property type="entry name" value="fn3"/>
    <property type="match status" value="1"/>
</dbReference>
<dbReference type="CDD" id="cd00063">
    <property type="entry name" value="FN3"/>
    <property type="match status" value="1"/>
</dbReference>